<dbReference type="EC" id="2.7.13.3" evidence="2"/>
<dbReference type="InterPro" id="IPR011712">
    <property type="entry name" value="Sig_transdc_His_kin_sub3_dim/P"/>
</dbReference>
<dbReference type="Pfam" id="PF23539">
    <property type="entry name" value="DUF7134"/>
    <property type="match status" value="1"/>
</dbReference>
<accession>A0A1I3WH35</accession>
<keyword evidence="7" id="KW-0067">ATP-binding</keyword>
<dbReference type="Pfam" id="PF02518">
    <property type="entry name" value="HATPase_c"/>
    <property type="match status" value="1"/>
</dbReference>
<comment type="catalytic activity">
    <reaction evidence="1">
        <text>ATP + protein L-histidine = ADP + protein N-phospho-L-histidine.</text>
        <dbReference type="EC" id="2.7.13.3"/>
    </reaction>
</comment>
<feature type="transmembrane region" description="Helical" evidence="9">
    <location>
        <begin position="157"/>
        <end position="175"/>
    </location>
</feature>
<keyword evidence="9" id="KW-0812">Transmembrane</keyword>
<name>A0A1I3WH35_9ACTN</name>
<keyword evidence="3" id="KW-0597">Phosphoprotein</keyword>
<proteinExistence type="predicted"/>
<dbReference type="PANTHER" id="PTHR24421:SF10">
    <property type="entry name" value="NITRATE_NITRITE SENSOR PROTEIN NARQ"/>
    <property type="match status" value="1"/>
</dbReference>
<dbReference type="Pfam" id="PF07730">
    <property type="entry name" value="HisKA_3"/>
    <property type="match status" value="1"/>
</dbReference>
<evidence type="ECO:0000256" key="9">
    <source>
        <dbReference type="SAM" id="Phobius"/>
    </source>
</evidence>
<keyword evidence="6 13" id="KW-0418">Kinase</keyword>
<sequence length="432" mass="46041">MMAGSKAKLPTYRCGAVRRARVRRHIGAVRWARVRRHIGAVRWARVRRHIGAVRRARVRRQYAMDAVRWVRVRWQYVVDAALGVSLAGLFVFGGMTVSPLLAVAQTLPLAWRRRAPGAVLGVVGLATAAHMSMGMSRTAGYMPVLLAIYTAAASRSAVVRWGLCGLTAVVVAAAGTLHRDLVEGVLPAVAASAVAWLAGAERSRHLRERTALVAESTRLRLEQRIADAELAAAADRERLARRLHDTLAHTVTVMLIQTEALRSTARLEPVDVDRVDRVLGAGRDALAEVRGAIAELDSRETSASADDLAERLDQLRAAGLDLSAALPEGLAGLPAPVLAVVHRLIGEAATNALRHGGPGTRLDLRVEQDTGRVTVSMVSDRGRGAGGARAGAGYGLRSLARDVETFGGTLVYGPSEGRGWSVVATFPLLGSA</sequence>
<evidence type="ECO:0000259" key="12">
    <source>
        <dbReference type="Pfam" id="PF23539"/>
    </source>
</evidence>
<evidence type="ECO:0000313" key="14">
    <source>
        <dbReference type="Proteomes" id="UP000199111"/>
    </source>
</evidence>
<dbReference type="Gene3D" id="1.20.5.1930">
    <property type="match status" value="1"/>
</dbReference>
<keyword evidence="4" id="KW-0808">Transferase</keyword>
<protein>
    <recommendedName>
        <fullName evidence="2">histidine kinase</fullName>
        <ecNumber evidence="2">2.7.13.3</ecNumber>
    </recommendedName>
</protein>
<dbReference type="GO" id="GO:0016020">
    <property type="term" value="C:membrane"/>
    <property type="evidence" value="ECO:0007669"/>
    <property type="project" value="InterPro"/>
</dbReference>
<dbReference type="GO" id="GO:0046983">
    <property type="term" value="F:protein dimerization activity"/>
    <property type="evidence" value="ECO:0007669"/>
    <property type="project" value="InterPro"/>
</dbReference>
<dbReference type="InterPro" id="IPR050482">
    <property type="entry name" value="Sensor_HK_TwoCompSys"/>
</dbReference>
<dbReference type="AlphaFoldDB" id="A0A1I3WH35"/>
<keyword evidence="5" id="KW-0547">Nucleotide-binding</keyword>
<organism evidence="13 14">
    <name type="scientific">Streptosporangium canum</name>
    <dbReference type="NCBI Taxonomy" id="324952"/>
    <lineage>
        <taxon>Bacteria</taxon>
        <taxon>Bacillati</taxon>
        <taxon>Actinomycetota</taxon>
        <taxon>Actinomycetes</taxon>
        <taxon>Streptosporangiales</taxon>
        <taxon>Streptosporangiaceae</taxon>
        <taxon>Streptosporangium</taxon>
    </lineage>
</organism>
<evidence type="ECO:0000313" key="13">
    <source>
        <dbReference type="EMBL" id="SFK05766.1"/>
    </source>
</evidence>
<evidence type="ECO:0000256" key="1">
    <source>
        <dbReference type="ARBA" id="ARBA00000085"/>
    </source>
</evidence>
<keyword evidence="8" id="KW-0902">Two-component regulatory system</keyword>
<evidence type="ECO:0000256" key="8">
    <source>
        <dbReference type="ARBA" id="ARBA00023012"/>
    </source>
</evidence>
<gene>
    <name evidence="13" type="ORF">SAMN05216275_11692</name>
</gene>
<evidence type="ECO:0000259" key="11">
    <source>
        <dbReference type="Pfam" id="PF07730"/>
    </source>
</evidence>
<feature type="domain" description="Signal transduction histidine kinase subgroup 3 dimerisation and phosphoacceptor" evidence="11">
    <location>
        <begin position="236"/>
        <end position="298"/>
    </location>
</feature>
<feature type="transmembrane region" description="Helical" evidence="9">
    <location>
        <begin position="117"/>
        <end position="136"/>
    </location>
</feature>
<dbReference type="SUPFAM" id="SSF55874">
    <property type="entry name" value="ATPase domain of HSP90 chaperone/DNA topoisomerase II/histidine kinase"/>
    <property type="match status" value="1"/>
</dbReference>
<dbReference type="Proteomes" id="UP000199111">
    <property type="component" value="Unassembled WGS sequence"/>
</dbReference>
<evidence type="ECO:0000256" key="7">
    <source>
        <dbReference type="ARBA" id="ARBA00022840"/>
    </source>
</evidence>
<dbReference type="GO" id="GO:0000155">
    <property type="term" value="F:phosphorelay sensor kinase activity"/>
    <property type="evidence" value="ECO:0007669"/>
    <property type="project" value="InterPro"/>
</dbReference>
<dbReference type="InterPro" id="IPR036890">
    <property type="entry name" value="HATPase_C_sf"/>
</dbReference>
<dbReference type="EMBL" id="FOQY01000016">
    <property type="protein sequence ID" value="SFK05766.1"/>
    <property type="molecule type" value="Genomic_DNA"/>
</dbReference>
<dbReference type="Gene3D" id="3.30.565.10">
    <property type="entry name" value="Histidine kinase-like ATPase, C-terminal domain"/>
    <property type="match status" value="1"/>
</dbReference>
<evidence type="ECO:0000256" key="2">
    <source>
        <dbReference type="ARBA" id="ARBA00012438"/>
    </source>
</evidence>
<evidence type="ECO:0000256" key="3">
    <source>
        <dbReference type="ARBA" id="ARBA00022553"/>
    </source>
</evidence>
<evidence type="ECO:0000256" key="4">
    <source>
        <dbReference type="ARBA" id="ARBA00022679"/>
    </source>
</evidence>
<dbReference type="PANTHER" id="PTHR24421">
    <property type="entry name" value="NITRATE/NITRITE SENSOR PROTEIN NARX-RELATED"/>
    <property type="match status" value="1"/>
</dbReference>
<keyword evidence="9" id="KW-0472">Membrane</keyword>
<keyword evidence="9" id="KW-1133">Transmembrane helix</keyword>
<dbReference type="InterPro" id="IPR003594">
    <property type="entry name" value="HATPase_dom"/>
</dbReference>
<dbReference type="GO" id="GO:0005524">
    <property type="term" value="F:ATP binding"/>
    <property type="evidence" value="ECO:0007669"/>
    <property type="project" value="UniProtKB-KW"/>
</dbReference>
<feature type="domain" description="Histidine kinase/HSP90-like ATPase" evidence="10">
    <location>
        <begin position="341"/>
        <end position="428"/>
    </location>
</feature>
<keyword evidence="14" id="KW-1185">Reference proteome</keyword>
<evidence type="ECO:0000259" key="10">
    <source>
        <dbReference type="Pfam" id="PF02518"/>
    </source>
</evidence>
<evidence type="ECO:0000256" key="6">
    <source>
        <dbReference type="ARBA" id="ARBA00022777"/>
    </source>
</evidence>
<reference evidence="14" key="1">
    <citation type="submission" date="2016-10" db="EMBL/GenBank/DDBJ databases">
        <authorList>
            <person name="Varghese N."/>
            <person name="Submissions S."/>
        </authorList>
    </citation>
    <scope>NUCLEOTIDE SEQUENCE [LARGE SCALE GENOMIC DNA]</scope>
    <source>
        <strain evidence="14">CGMCC 4.2126</strain>
    </source>
</reference>
<feature type="domain" description="DUF7134" evidence="12">
    <location>
        <begin position="68"/>
        <end position="177"/>
    </location>
</feature>
<evidence type="ECO:0000256" key="5">
    <source>
        <dbReference type="ARBA" id="ARBA00022741"/>
    </source>
</evidence>
<feature type="transmembrane region" description="Helical" evidence="9">
    <location>
        <begin position="76"/>
        <end position="97"/>
    </location>
</feature>
<dbReference type="InterPro" id="IPR055558">
    <property type="entry name" value="DUF7134"/>
</dbReference>